<dbReference type="InterPro" id="IPR035979">
    <property type="entry name" value="RBD_domain_sf"/>
</dbReference>
<dbReference type="InterPro" id="IPR000504">
    <property type="entry name" value="RRM_dom"/>
</dbReference>
<feature type="compositionally biased region" description="Basic and acidic residues" evidence="2">
    <location>
        <begin position="356"/>
        <end position="374"/>
    </location>
</feature>
<dbReference type="SUPFAM" id="SSF54928">
    <property type="entry name" value="RNA-binding domain, RBD"/>
    <property type="match status" value="1"/>
</dbReference>
<name>A0ABU6VE67_9FABA</name>
<dbReference type="EMBL" id="JASCZI010151317">
    <property type="protein sequence ID" value="MED6171975.1"/>
    <property type="molecule type" value="Genomic_DNA"/>
</dbReference>
<evidence type="ECO:0000313" key="4">
    <source>
        <dbReference type="EMBL" id="MED6171975.1"/>
    </source>
</evidence>
<dbReference type="Proteomes" id="UP001341840">
    <property type="component" value="Unassembled WGS sequence"/>
</dbReference>
<feature type="domain" description="RRM" evidence="3">
    <location>
        <begin position="28"/>
        <end position="93"/>
    </location>
</feature>
<protein>
    <recommendedName>
        <fullName evidence="3">RRM domain-containing protein</fullName>
    </recommendedName>
</protein>
<evidence type="ECO:0000313" key="5">
    <source>
        <dbReference type="Proteomes" id="UP001341840"/>
    </source>
</evidence>
<evidence type="ECO:0000256" key="2">
    <source>
        <dbReference type="SAM" id="MobiDB-lite"/>
    </source>
</evidence>
<keyword evidence="1" id="KW-0694">RNA-binding</keyword>
<comment type="caution">
    <text evidence="4">The sequence shown here is derived from an EMBL/GenBank/DDBJ whole genome shotgun (WGS) entry which is preliminary data.</text>
</comment>
<reference evidence="4 5" key="1">
    <citation type="journal article" date="2023" name="Plants (Basel)">
        <title>Bridging the Gap: Combining Genomics and Transcriptomics Approaches to Understand Stylosanthes scabra, an Orphan Legume from the Brazilian Caatinga.</title>
        <authorList>
            <person name="Ferreira-Neto J.R.C."/>
            <person name="da Silva M.D."/>
            <person name="Binneck E."/>
            <person name="de Melo N.F."/>
            <person name="da Silva R.H."/>
            <person name="de Melo A.L.T.M."/>
            <person name="Pandolfi V."/>
            <person name="Bustamante F.O."/>
            <person name="Brasileiro-Vidal A.C."/>
            <person name="Benko-Iseppon A.M."/>
        </authorList>
    </citation>
    <scope>NUCLEOTIDE SEQUENCE [LARGE SCALE GENOMIC DNA]</scope>
    <source>
        <tissue evidence="4">Leaves</tissue>
    </source>
</reference>
<dbReference type="Gene3D" id="3.30.70.330">
    <property type="match status" value="1"/>
</dbReference>
<accession>A0ABU6VE67</accession>
<evidence type="ECO:0000259" key="3">
    <source>
        <dbReference type="PROSITE" id="PS50102"/>
    </source>
</evidence>
<proteinExistence type="predicted"/>
<organism evidence="4 5">
    <name type="scientific">Stylosanthes scabra</name>
    <dbReference type="NCBI Taxonomy" id="79078"/>
    <lineage>
        <taxon>Eukaryota</taxon>
        <taxon>Viridiplantae</taxon>
        <taxon>Streptophyta</taxon>
        <taxon>Embryophyta</taxon>
        <taxon>Tracheophyta</taxon>
        <taxon>Spermatophyta</taxon>
        <taxon>Magnoliopsida</taxon>
        <taxon>eudicotyledons</taxon>
        <taxon>Gunneridae</taxon>
        <taxon>Pentapetalae</taxon>
        <taxon>rosids</taxon>
        <taxon>fabids</taxon>
        <taxon>Fabales</taxon>
        <taxon>Fabaceae</taxon>
        <taxon>Papilionoideae</taxon>
        <taxon>50 kb inversion clade</taxon>
        <taxon>dalbergioids sensu lato</taxon>
        <taxon>Dalbergieae</taxon>
        <taxon>Pterocarpus clade</taxon>
        <taxon>Stylosanthes</taxon>
    </lineage>
</organism>
<evidence type="ECO:0000256" key="1">
    <source>
        <dbReference type="PROSITE-ProRule" id="PRU00176"/>
    </source>
</evidence>
<dbReference type="InterPro" id="IPR012677">
    <property type="entry name" value="Nucleotide-bd_a/b_plait_sf"/>
</dbReference>
<feature type="region of interest" description="Disordered" evidence="2">
    <location>
        <begin position="306"/>
        <end position="374"/>
    </location>
</feature>
<sequence length="374" mass="43803">MRENQGECEGSREGVWQVVRREYVGVWLWRVFGNVGKVIDVLLSRKKRDANSLWFAFIRFERREYAIRAIERLDGWKVWGCIIKILEVRYRRTEQKKSERVGFKDDVRENRWVEKERMTGERTYRDVVLNKNGDHGCFKIRDDNAIRTMGNSKLVLEADETKKEITSRSLVGEVTKPRKFEELRQEVMEDWQTMVDMKMMGAWKVIMRFDSVENMVEAEKAPHLLNQFLEVRRWTTGEAIGSRRFWIEINGLPANVWTTQNMEQIGNVWGTVLKIDEGKGGHFNAFRIREDYVITAKEIGVSIEDERAEAKEGWNVEGRERNEDNIEDLDSIEREVEKSINGSNHKSGTIDEEDGGGDRESPKTEEDSSRVQET</sequence>
<dbReference type="Pfam" id="PF00076">
    <property type="entry name" value="RRM_1"/>
    <property type="match status" value="1"/>
</dbReference>
<keyword evidence="5" id="KW-1185">Reference proteome</keyword>
<dbReference type="PROSITE" id="PS50102">
    <property type="entry name" value="RRM"/>
    <property type="match status" value="1"/>
</dbReference>
<dbReference type="CDD" id="cd00590">
    <property type="entry name" value="RRM_SF"/>
    <property type="match status" value="1"/>
</dbReference>
<gene>
    <name evidence="4" type="ORF">PIB30_045838</name>
</gene>
<feature type="compositionally biased region" description="Basic and acidic residues" evidence="2">
    <location>
        <begin position="306"/>
        <end position="324"/>
    </location>
</feature>